<gene>
    <name evidence="2" type="ORF">CDL15_Pgr001069</name>
</gene>
<feature type="compositionally biased region" description="Basic and acidic residues" evidence="1">
    <location>
        <begin position="1"/>
        <end position="13"/>
    </location>
</feature>
<dbReference type="Proteomes" id="UP000197138">
    <property type="component" value="Unassembled WGS sequence"/>
</dbReference>
<sequence length="69" mass="7680">MKVIGWDHEKEGEAEGEDNGIGGLVSREAKDDDDDDEDRVRISCNKSAPRFVAGGHNNLHGNYRGKRKK</sequence>
<proteinExistence type="predicted"/>
<name>A0A218WJH1_PUNGR</name>
<evidence type="ECO:0000313" key="3">
    <source>
        <dbReference type="Proteomes" id="UP000197138"/>
    </source>
</evidence>
<dbReference type="AlphaFoldDB" id="A0A218WJH1"/>
<evidence type="ECO:0000313" key="2">
    <source>
        <dbReference type="EMBL" id="OWM72955.1"/>
    </source>
</evidence>
<organism evidence="2 3">
    <name type="scientific">Punica granatum</name>
    <name type="common">Pomegranate</name>
    <dbReference type="NCBI Taxonomy" id="22663"/>
    <lineage>
        <taxon>Eukaryota</taxon>
        <taxon>Viridiplantae</taxon>
        <taxon>Streptophyta</taxon>
        <taxon>Embryophyta</taxon>
        <taxon>Tracheophyta</taxon>
        <taxon>Spermatophyta</taxon>
        <taxon>Magnoliopsida</taxon>
        <taxon>eudicotyledons</taxon>
        <taxon>Gunneridae</taxon>
        <taxon>Pentapetalae</taxon>
        <taxon>rosids</taxon>
        <taxon>malvids</taxon>
        <taxon>Myrtales</taxon>
        <taxon>Lythraceae</taxon>
        <taxon>Punica</taxon>
    </lineage>
</organism>
<protein>
    <submittedName>
        <fullName evidence="2">Uncharacterized protein</fullName>
    </submittedName>
</protein>
<comment type="caution">
    <text evidence="2">The sequence shown here is derived from an EMBL/GenBank/DDBJ whole genome shotgun (WGS) entry which is preliminary data.</text>
</comment>
<evidence type="ECO:0000256" key="1">
    <source>
        <dbReference type="SAM" id="MobiDB-lite"/>
    </source>
</evidence>
<accession>A0A218WJH1</accession>
<dbReference type="EMBL" id="MTKT01003953">
    <property type="protein sequence ID" value="OWM72955.1"/>
    <property type="molecule type" value="Genomic_DNA"/>
</dbReference>
<feature type="region of interest" description="Disordered" evidence="1">
    <location>
        <begin position="1"/>
        <end position="69"/>
    </location>
</feature>
<reference evidence="3" key="1">
    <citation type="journal article" date="2017" name="Plant J.">
        <title>The pomegranate (Punica granatum L.) genome and the genomics of punicalagin biosynthesis.</title>
        <authorList>
            <person name="Qin G."/>
            <person name="Xu C."/>
            <person name="Ming R."/>
            <person name="Tang H."/>
            <person name="Guyot R."/>
            <person name="Kramer E.M."/>
            <person name="Hu Y."/>
            <person name="Yi X."/>
            <person name="Qi Y."/>
            <person name="Xu X."/>
            <person name="Gao Z."/>
            <person name="Pan H."/>
            <person name="Jian J."/>
            <person name="Tian Y."/>
            <person name="Yue Z."/>
            <person name="Xu Y."/>
        </authorList>
    </citation>
    <scope>NUCLEOTIDE SEQUENCE [LARGE SCALE GENOMIC DNA]</scope>
    <source>
        <strain evidence="3">cv. Dabenzi</strain>
    </source>
</reference>